<dbReference type="AlphaFoldDB" id="A0A1M5XVT1"/>
<gene>
    <name evidence="2" type="ORF">SAMN05443248_7667</name>
</gene>
<dbReference type="Proteomes" id="UP000189796">
    <property type="component" value="Chromosome I"/>
</dbReference>
<feature type="region of interest" description="Disordered" evidence="1">
    <location>
        <begin position="1"/>
        <end position="34"/>
    </location>
</feature>
<evidence type="ECO:0000313" key="3">
    <source>
        <dbReference type="Proteomes" id="UP000189796"/>
    </source>
</evidence>
<accession>A0A1M5XVT1</accession>
<organism evidence="2 3">
    <name type="scientific">Bradyrhizobium erythrophlei</name>
    <dbReference type="NCBI Taxonomy" id="1437360"/>
    <lineage>
        <taxon>Bacteria</taxon>
        <taxon>Pseudomonadati</taxon>
        <taxon>Pseudomonadota</taxon>
        <taxon>Alphaproteobacteria</taxon>
        <taxon>Hyphomicrobiales</taxon>
        <taxon>Nitrobacteraceae</taxon>
        <taxon>Bradyrhizobium</taxon>
    </lineage>
</organism>
<feature type="compositionally biased region" description="Basic and acidic residues" evidence="1">
    <location>
        <begin position="12"/>
        <end position="32"/>
    </location>
</feature>
<dbReference type="EMBL" id="LT670817">
    <property type="protein sequence ID" value="SHI03900.1"/>
    <property type="molecule type" value="Genomic_DNA"/>
</dbReference>
<reference evidence="2 3" key="1">
    <citation type="submission" date="2016-11" db="EMBL/GenBank/DDBJ databases">
        <authorList>
            <person name="Jaros S."/>
            <person name="Januszkiewicz K."/>
            <person name="Wedrychowicz H."/>
        </authorList>
    </citation>
    <scope>NUCLEOTIDE SEQUENCE [LARGE SCALE GENOMIC DNA]</scope>
    <source>
        <strain evidence="2 3">GAS138</strain>
    </source>
</reference>
<sequence>MANPRRQYRKVCGKDEYQRRPEASPATERTEDQQWDDIGASLHHCDECAEPRRRRASRPRS</sequence>
<evidence type="ECO:0000256" key="1">
    <source>
        <dbReference type="SAM" id="MobiDB-lite"/>
    </source>
</evidence>
<proteinExistence type="predicted"/>
<protein>
    <submittedName>
        <fullName evidence="2">Uncharacterized protein</fullName>
    </submittedName>
</protein>
<evidence type="ECO:0000313" key="2">
    <source>
        <dbReference type="EMBL" id="SHI03900.1"/>
    </source>
</evidence>
<feature type="compositionally biased region" description="Basic residues" evidence="1">
    <location>
        <begin position="1"/>
        <end position="11"/>
    </location>
</feature>
<name>A0A1M5XVT1_9BRAD</name>